<feature type="compositionally biased region" description="Basic residues" evidence="1">
    <location>
        <begin position="251"/>
        <end position="260"/>
    </location>
</feature>
<feature type="region of interest" description="Disordered" evidence="1">
    <location>
        <begin position="1"/>
        <end position="72"/>
    </location>
</feature>
<dbReference type="RefSeq" id="WP_145866143.1">
    <property type="nucleotide sequence ID" value="NZ_BNCE01000018.1"/>
</dbReference>
<dbReference type="AlphaFoldDB" id="A0A561T9Z7"/>
<dbReference type="EMBL" id="VIWV01000001">
    <property type="protein sequence ID" value="TWF83941.1"/>
    <property type="molecule type" value="Genomic_DNA"/>
</dbReference>
<name>A0A561T9Z7_9ACTN</name>
<evidence type="ECO:0000313" key="3">
    <source>
        <dbReference type="Proteomes" id="UP000316603"/>
    </source>
</evidence>
<keyword evidence="3" id="KW-1185">Reference proteome</keyword>
<accession>A0A561T9Z7</accession>
<comment type="caution">
    <text evidence="2">The sequence shown here is derived from an EMBL/GenBank/DDBJ whole genome shotgun (WGS) entry which is preliminary data.</text>
</comment>
<feature type="region of interest" description="Disordered" evidence="1">
    <location>
        <begin position="238"/>
        <end position="285"/>
    </location>
</feature>
<sequence length="391" mass="41064">MSSTKGSGAARSSPKGRGPQGKKNAASKSHGRKAADKKKVKRPAPSDRGKPAAAAASGAKQPPFVVCSSSSHPECEPGTFDAAALLTSVLAVVEPRLEEGFRTLQQSLAAQGDAAAGEPVSQGQDLRAVGRQIAEALRAGVIEGMRTRERHLAQLVLIDRAAAQAKMLLRLQERIGAEIEKAGLRRVVDLEDLTLFNSADGASTGTAERTGAEVFELVTPAYVDADSGRVIERGWVRQAPSPGAALPQGKTHGRTSRQHKDKMDEVGSGLHQSGPGGEGFTQPVDHRDASGARVALEQQSVREAEEASVEVPAHTVPAEERGSSDAQEKRNPRGDDHGPDTVGVDPAYPDGGNEVAPGRTGRNAPLIPASFLIRRLLGDPAEEGESQRRNS</sequence>
<dbReference type="Proteomes" id="UP000316603">
    <property type="component" value="Unassembled WGS sequence"/>
</dbReference>
<evidence type="ECO:0000256" key="1">
    <source>
        <dbReference type="SAM" id="MobiDB-lite"/>
    </source>
</evidence>
<protein>
    <submittedName>
        <fullName evidence="2">Uncharacterized protein</fullName>
    </submittedName>
</protein>
<organism evidence="2 3">
    <name type="scientific">Streptomyces capillispiralis</name>
    <dbReference type="NCBI Taxonomy" id="68182"/>
    <lineage>
        <taxon>Bacteria</taxon>
        <taxon>Bacillati</taxon>
        <taxon>Actinomycetota</taxon>
        <taxon>Actinomycetes</taxon>
        <taxon>Kitasatosporales</taxon>
        <taxon>Streptomycetaceae</taxon>
        <taxon>Streptomyces</taxon>
    </lineage>
</organism>
<feature type="compositionally biased region" description="Basic residues" evidence="1">
    <location>
        <begin position="29"/>
        <end position="42"/>
    </location>
</feature>
<proteinExistence type="predicted"/>
<reference evidence="2 3" key="1">
    <citation type="submission" date="2019-06" db="EMBL/GenBank/DDBJ databases">
        <title>Sequencing the genomes of 1000 actinobacteria strains.</title>
        <authorList>
            <person name="Klenk H.-P."/>
        </authorList>
    </citation>
    <scope>NUCLEOTIDE SEQUENCE [LARGE SCALE GENOMIC DNA]</scope>
    <source>
        <strain evidence="2 3">DSM 41695</strain>
    </source>
</reference>
<feature type="region of interest" description="Disordered" evidence="1">
    <location>
        <begin position="298"/>
        <end position="364"/>
    </location>
</feature>
<feature type="compositionally biased region" description="Basic and acidic residues" evidence="1">
    <location>
        <begin position="317"/>
        <end position="339"/>
    </location>
</feature>
<feature type="compositionally biased region" description="Low complexity" evidence="1">
    <location>
        <begin position="51"/>
        <end position="60"/>
    </location>
</feature>
<gene>
    <name evidence="2" type="ORF">FHX78_11874</name>
</gene>
<evidence type="ECO:0000313" key="2">
    <source>
        <dbReference type="EMBL" id="TWF83941.1"/>
    </source>
</evidence>
<dbReference type="OrthoDB" id="3540336at2"/>